<dbReference type="InterPro" id="IPR028081">
    <property type="entry name" value="Leu-bd"/>
</dbReference>
<dbReference type="SUPFAM" id="SSF53822">
    <property type="entry name" value="Periplasmic binding protein-like I"/>
    <property type="match status" value="1"/>
</dbReference>
<dbReference type="Pfam" id="PF13458">
    <property type="entry name" value="Peripla_BP_6"/>
    <property type="match status" value="1"/>
</dbReference>
<dbReference type="Proteomes" id="UP000266302">
    <property type="component" value="Unassembled WGS sequence"/>
</dbReference>
<name>A0A398CBU2_9BURK</name>
<dbReference type="OrthoDB" id="9777352at2"/>
<evidence type="ECO:0000256" key="1">
    <source>
        <dbReference type="ARBA" id="ARBA00010062"/>
    </source>
</evidence>
<evidence type="ECO:0000259" key="3">
    <source>
        <dbReference type="Pfam" id="PF13458"/>
    </source>
</evidence>
<sequence>MPSGLRSSLPISRRGFLHAASSALALWGLPSAAQPRSPGTDTTPIAVAQVVDMSANLQDVGRDFLVGSQAAWQGINAAGGVQGRPVRHLSFVTDGSAQGTRDAWQRIEATANCVVLSGCVGDAATRTLTGLQAKSPSGATLAQVAPWVQAEDTYPDSSAVFGIFPGYREQMAHALSSLSSVGVREIGVAFSHARQRDAALPAVEQAAATLGLKLRSLPAPGQAPSSAERQAEQTQAIVLFVGGTPELHAFAQRLPAQPGGHRYIITLADVNLQVLGQMGGVPRHSSVIATQAVPLLTSSTGVVRAYRQALARYYDEPPSPQGLAGFVAARYTAAVLSGMRMGITRASVLQALRERKDTDVDGFMVRCEGAERRSGYVTQTMLSADGRLIG</sequence>
<dbReference type="PANTHER" id="PTHR47235">
    <property type="entry name" value="BLR6548 PROTEIN"/>
    <property type="match status" value="1"/>
</dbReference>
<comment type="caution">
    <text evidence="4">The sequence shown here is derived from an EMBL/GenBank/DDBJ whole genome shotgun (WGS) entry which is preliminary data.</text>
</comment>
<dbReference type="EMBL" id="QXJC01000011">
    <property type="protein sequence ID" value="RID97006.1"/>
    <property type="molecule type" value="Genomic_DNA"/>
</dbReference>
<dbReference type="InterPro" id="IPR006311">
    <property type="entry name" value="TAT_signal"/>
</dbReference>
<feature type="domain" description="Leucine-binding protein" evidence="3">
    <location>
        <begin position="44"/>
        <end position="371"/>
    </location>
</feature>
<proteinExistence type="inferred from homology"/>
<accession>A0A398CBU2</accession>
<keyword evidence="2" id="KW-0732">Signal</keyword>
<dbReference type="PANTHER" id="PTHR47235:SF1">
    <property type="entry name" value="BLR6548 PROTEIN"/>
    <property type="match status" value="1"/>
</dbReference>
<dbReference type="InterPro" id="IPR028082">
    <property type="entry name" value="Peripla_BP_I"/>
</dbReference>
<evidence type="ECO:0000313" key="5">
    <source>
        <dbReference type="Proteomes" id="UP000266302"/>
    </source>
</evidence>
<keyword evidence="5" id="KW-1185">Reference proteome</keyword>
<dbReference type="RefSeq" id="WP_119110431.1">
    <property type="nucleotide sequence ID" value="NZ_QXJC01000011.1"/>
</dbReference>
<dbReference type="AlphaFoldDB" id="A0A398CBU2"/>
<comment type="similarity">
    <text evidence="1">Belongs to the leucine-binding protein family.</text>
</comment>
<reference evidence="4 5" key="1">
    <citation type="submission" date="2018-09" db="EMBL/GenBank/DDBJ databases">
        <title>Draft genome of Simplicispira sp. NY-02.</title>
        <authorList>
            <person name="Im W.T."/>
        </authorList>
    </citation>
    <scope>NUCLEOTIDE SEQUENCE [LARGE SCALE GENOMIC DNA]</scope>
    <source>
        <strain evidence="4 5">NY-02</strain>
    </source>
</reference>
<evidence type="ECO:0000313" key="4">
    <source>
        <dbReference type="EMBL" id="RID97006.1"/>
    </source>
</evidence>
<gene>
    <name evidence="4" type="ORF">D3F03_15930</name>
</gene>
<organism evidence="4 5">
    <name type="scientific">Simplicispira hankyongi</name>
    <dbReference type="NCBI Taxonomy" id="2315688"/>
    <lineage>
        <taxon>Bacteria</taxon>
        <taxon>Pseudomonadati</taxon>
        <taxon>Pseudomonadota</taxon>
        <taxon>Betaproteobacteria</taxon>
        <taxon>Burkholderiales</taxon>
        <taxon>Comamonadaceae</taxon>
        <taxon>Simplicispira</taxon>
    </lineage>
</organism>
<dbReference type="Gene3D" id="3.40.50.2300">
    <property type="match status" value="2"/>
</dbReference>
<evidence type="ECO:0000256" key="2">
    <source>
        <dbReference type="ARBA" id="ARBA00022729"/>
    </source>
</evidence>
<protein>
    <submittedName>
        <fullName evidence="4">Twin-arginine translocation pathway signal protein</fullName>
    </submittedName>
</protein>
<dbReference type="PROSITE" id="PS51318">
    <property type="entry name" value="TAT"/>
    <property type="match status" value="1"/>
</dbReference>